<name>A0A9D4BEL2_DREPO</name>
<evidence type="ECO:0000313" key="9">
    <source>
        <dbReference type="Proteomes" id="UP000828390"/>
    </source>
</evidence>
<keyword evidence="1 6" id="KW-0245">EGF-like domain</keyword>
<evidence type="ECO:0000256" key="2">
    <source>
        <dbReference type="ARBA" id="ARBA00022729"/>
    </source>
</evidence>
<evidence type="ECO:0000256" key="5">
    <source>
        <dbReference type="ARBA" id="ARBA00023180"/>
    </source>
</evidence>
<dbReference type="Proteomes" id="UP000828390">
    <property type="component" value="Unassembled WGS sequence"/>
</dbReference>
<dbReference type="InterPro" id="IPR000742">
    <property type="entry name" value="EGF"/>
</dbReference>
<reference evidence="8" key="1">
    <citation type="journal article" date="2019" name="bioRxiv">
        <title>The Genome of the Zebra Mussel, Dreissena polymorpha: A Resource for Invasive Species Research.</title>
        <authorList>
            <person name="McCartney M.A."/>
            <person name="Auch B."/>
            <person name="Kono T."/>
            <person name="Mallez S."/>
            <person name="Zhang Y."/>
            <person name="Obille A."/>
            <person name="Becker A."/>
            <person name="Abrahante J.E."/>
            <person name="Garbe J."/>
            <person name="Badalamenti J.P."/>
            <person name="Herman A."/>
            <person name="Mangelson H."/>
            <person name="Liachko I."/>
            <person name="Sullivan S."/>
            <person name="Sone E.D."/>
            <person name="Koren S."/>
            <person name="Silverstein K.A.T."/>
            <person name="Beckman K.B."/>
            <person name="Gohl D.M."/>
        </authorList>
    </citation>
    <scope>NUCLEOTIDE SEQUENCE</scope>
    <source>
        <strain evidence="8">Duluth1</strain>
        <tissue evidence="8">Whole animal</tissue>
    </source>
</reference>
<dbReference type="GO" id="GO:0007219">
    <property type="term" value="P:Notch signaling pathway"/>
    <property type="evidence" value="ECO:0007669"/>
    <property type="project" value="TreeGrafter"/>
</dbReference>
<accession>A0A9D4BEL2</accession>
<dbReference type="SUPFAM" id="SSF57196">
    <property type="entry name" value="EGF/Laminin"/>
    <property type="match status" value="2"/>
</dbReference>
<evidence type="ECO:0000256" key="1">
    <source>
        <dbReference type="ARBA" id="ARBA00022536"/>
    </source>
</evidence>
<dbReference type="PROSITE" id="PS00022">
    <property type="entry name" value="EGF_1"/>
    <property type="match status" value="2"/>
</dbReference>
<evidence type="ECO:0000313" key="8">
    <source>
        <dbReference type="EMBL" id="KAH3692451.1"/>
    </source>
</evidence>
<evidence type="ECO:0000256" key="4">
    <source>
        <dbReference type="ARBA" id="ARBA00023157"/>
    </source>
</evidence>
<dbReference type="InterPro" id="IPR001881">
    <property type="entry name" value="EGF-like_Ca-bd_dom"/>
</dbReference>
<dbReference type="PROSITE" id="PS00010">
    <property type="entry name" value="ASX_HYDROXYL"/>
    <property type="match status" value="1"/>
</dbReference>
<evidence type="ECO:0000259" key="7">
    <source>
        <dbReference type="PROSITE" id="PS50026"/>
    </source>
</evidence>
<proteinExistence type="predicted"/>
<dbReference type="EMBL" id="JAIWYP010000022">
    <property type="protein sequence ID" value="KAH3692451.1"/>
    <property type="molecule type" value="Genomic_DNA"/>
</dbReference>
<dbReference type="Gene3D" id="2.10.25.10">
    <property type="entry name" value="Laminin"/>
    <property type="match status" value="2"/>
</dbReference>
<keyword evidence="4 6" id="KW-1015">Disulfide bond</keyword>
<feature type="disulfide bond" evidence="6">
    <location>
        <begin position="48"/>
        <end position="57"/>
    </location>
</feature>
<dbReference type="InterPro" id="IPR000152">
    <property type="entry name" value="EGF-type_Asp/Asn_hydroxyl_site"/>
</dbReference>
<dbReference type="PANTHER" id="PTHR12916">
    <property type="entry name" value="CYTOCHROME C OXIDASE POLYPEPTIDE VIC-2"/>
    <property type="match status" value="1"/>
</dbReference>
<dbReference type="Pfam" id="PF12661">
    <property type="entry name" value="hEGF"/>
    <property type="match status" value="1"/>
</dbReference>
<keyword evidence="3" id="KW-0677">Repeat</keyword>
<dbReference type="SMART" id="SM00181">
    <property type="entry name" value="EGF"/>
    <property type="match status" value="1"/>
</dbReference>
<evidence type="ECO:0000256" key="6">
    <source>
        <dbReference type="PROSITE-ProRule" id="PRU00076"/>
    </source>
</evidence>
<dbReference type="PROSITE" id="PS50026">
    <property type="entry name" value="EGF_3"/>
    <property type="match status" value="2"/>
</dbReference>
<organism evidence="8 9">
    <name type="scientific">Dreissena polymorpha</name>
    <name type="common">Zebra mussel</name>
    <name type="synonym">Mytilus polymorpha</name>
    <dbReference type="NCBI Taxonomy" id="45954"/>
    <lineage>
        <taxon>Eukaryota</taxon>
        <taxon>Metazoa</taxon>
        <taxon>Spiralia</taxon>
        <taxon>Lophotrochozoa</taxon>
        <taxon>Mollusca</taxon>
        <taxon>Bivalvia</taxon>
        <taxon>Autobranchia</taxon>
        <taxon>Heteroconchia</taxon>
        <taxon>Euheterodonta</taxon>
        <taxon>Imparidentia</taxon>
        <taxon>Neoheterodontei</taxon>
        <taxon>Myida</taxon>
        <taxon>Dreissenoidea</taxon>
        <taxon>Dreissenidae</taxon>
        <taxon>Dreissena</taxon>
    </lineage>
</organism>
<reference evidence="8" key="2">
    <citation type="submission" date="2020-11" db="EMBL/GenBank/DDBJ databases">
        <authorList>
            <person name="McCartney M.A."/>
            <person name="Auch B."/>
            <person name="Kono T."/>
            <person name="Mallez S."/>
            <person name="Becker A."/>
            <person name="Gohl D.M."/>
            <person name="Silverstein K.A.T."/>
            <person name="Koren S."/>
            <person name="Bechman K.B."/>
            <person name="Herman A."/>
            <person name="Abrahante J.E."/>
            <person name="Garbe J."/>
        </authorList>
    </citation>
    <scope>NUCLEOTIDE SEQUENCE</scope>
    <source>
        <strain evidence="8">Duluth1</strain>
        <tissue evidence="8">Whole animal</tissue>
    </source>
</reference>
<feature type="disulfide bond" evidence="6">
    <location>
        <begin position="10"/>
        <end position="19"/>
    </location>
</feature>
<gene>
    <name evidence="8" type="ORF">DPMN_194292</name>
</gene>
<feature type="domain" description="EGF-like" evidence="7">
    <location>
        <begin position="1"/>
        <end position="20"/>
    </location>
</feature>
<protein>
    <recommendedName>
        <fullName evidence="7">EGF-like domain-containing protein</fullName>
    </recommendedName>
</protein>
<keyword evidence="2" id="KW-0732">Signal</keyword>
<dbReference type="GO" id="GO:0005112">
    <property type="term" value="F:Notch binding"/>
    <property type="evidence" value="ECO:0007669"/>
    <property type="project" value="TreeGrafter"/>
</dbReference>
<dbReference type="PROSITE" id="PS01187">
    <property type="entry name" value="EGF_CA"/>
    <property type="match status" value="1"/>
</dbReference>
<dbReference type="SMART" id="SM00179">
    <property type="entry name" value="EGF_CA"/>
    <property type="match status" value="1"/>
</dbReference>
<dbReference type="FunFam" id="2.10.25.10:FF:000472">
    <property type="entry name" value="Uncharacterized protein, isoform A"/>
    <property type="match status" value="1"/>
</dbReference>
<dbReference type="CDD" id="cd00054">
    <property type="entry name" value="EGF_CA"/>
    <property type="match status" value="1"/>
</dbReference>
<comment type="caution">
    <text evidence="8">The sequence shown here is derived from an EMBL/GenBank/DDBJ whole genome shotgun (WGS) entry which is preliminary data.</text>
</comment>
<sequence length="66" mass="7118">MGATLYRCLCQQGYTGQTCETDINECGSSPCQNGGSCTDRLNGYVCRCTEAYTGSNCEVQQQGIDM</sequence>
<dbReference type="AlphaFoldDB" id="A0A9D4BEL2"/>
<dbReference type="InterPro" id="IPR018097">
    <property type="entry name" value="EGF_Ca-bd_CS"/>
</dbReference>
<dbReference type="InterPro" id="IPR013032">
    <property type="entry name" value="EGF-like_CS"/>
</dbReference>
<evidence type="ECO:0000256" key="3">
    <source>
        <dbReference type="ARBA" id="ARBA00022737"/>
    </source>
</evidence>
<comment type="caution">
    <text evidence="6">Lacks conserved residue(s) required for the propagation of feature annotation.</text>
</comment>
<feature type="domain" description="EGF-like" evidence="7">
    <location>
        <begin position="22"/>
        <end position="58"/>
    </location>
</feature>
<keyword evidence="9" id="KW-1185">Reference proteome</keyword>
<dbReference type="PROSITE" id="PS01186">
    <property type="entry name" value="EGF_2"/>
    <property type="match status" value="1"/>
</dbReference>
<dbReference type="GO" id="GO:0005509">
    <property type="term" value="F:calcium ion binding"/>
    <property type="evidence" value="ECO:0007669"/>
    <property type="project" value="InterPro"/>
</dbReference>
<keyword evidence="5" id="KW-0325">Glycoprotein</keyword>
<dbReference type="PANTHER" id="PTHR12916:SF4">
    <property type="entry name" value="UNINFLATABLE, ISOFORM C"/>
    <property type="match status" value="1"/>
</dbReference>
<dbReference type="PRINTS" id="PR00010">
    <property type="entry name" value="EGFBLOOD"/>
</dbReference>